<feature type="non-terminal residue" evidence="1">
    <location>
        <position position="1"/>
    </location>
</feature>
<dbReference type="Gene3D" id="1.10.101.10">
    <property type="entry name" value="PGBD-like superfamily/PGBD"/>
    <property type="match status" value="1"/>
</dbReference>
<evidence type="ECO:0008006" key="3">
    <source>
        <dbReference type="Google" id="ProtNLM"/>
    </source>
</evidence>
<dbReference type="EMBL" id="LCCZ01000038">
    <property type="protein sequence ID" value="KKS42670.1"/>
    <property type="molecule type" value="Genomic_DNA"/>
</dbReference>
<proteinExistence type="predicted"/>
<evidence type="ECO:0000313" key="2">
    <source>
        <dbReference type="Proteomes" id="UP000034875"/>
    </source>
</evidence>
<comment type="caution">
    <text evidence="1">The sequence shown here is derived from an EMBL/GenBank/DDBJ whole genome shotgun (WGS) entry which is preliminary data.</text>
</comment>
<dbReference type="Proteomes" id="UP000034875">
    <property type="component" value="Unassembled WGS sequence"/>
</dbReference>
<dbReference type="InterPro" id="IPR036366">
    <property type="entry name" value="PGBDSf"/>
</dbReference>
<protein>
    <recommendedName>
        <fullName evidence="3">Peptidoglycan binding-like domain-containing protein</fullName>
    </recommendedName>
</protein>
<dbReference type="AlphaFoldDB" id="A0A0G0Z1K9"/>
<evidence type="ECO:0000313" key="1">
    <source>
        <dbReference type="EMBL" id="KKS42670.1"/>
    </source>
</evidence>
<gene>
    <name evidence="1" type="ORF">UV05_C0038G0005</name>
</gene>
<name>A0A0G0Z1K9_9BACT</name>
<accession>A0A0G0Z1K9</accession>
<organism evidence="1 2">
    <name type="scientific">candidate division CPR1 bacterium GW2011_GWA2_42_17</name>
    <dbReference type="NCBI Taxonomy" id="1618341"/>
    <lineage>
        <taxon>Bacteria</taxon>
        <taxon>candidate division CPR1</taxon>
    </lineage>
</organism>
<reference evidence="1 2" key="1">
    <citation type="journal article" date="2015" name="Nature">
        <title>rRNA introns, odd ribosomes, and small enigmatic genomes across a large radiation of phyla.</title>
        <authorList>
            <person name="Brown C.T."/>
            <person name="Hug L.A."/>
            <person name="Thomas B.C."/>
            <person name="Sharon I."/>
            <person name="Castelle C.J."/>
            <person name="Singh A."/>
            <person name="Wilkins M.J."/>
            <person name="Williams K.H."/>
            <person name="Banfield J.F."/>
        </authorList>
    </citation>
    <scope>NUCLEOTIDE SEQUENCE [LARGE SCALE GENOMIC DNA]</scope>
</reference>
<sequence>LTRKAVQRFQCKYGIVCYGDESTTGYGQVGHRTLQKLNQLNLQE</sequence>